<dbReference type="Proteomes" id="UP000735302">
    <property type="component" value="Unassembled WGS sequence"/>
</dbReference>
<feature type="region of interest" description="Disordered" evidence="1">
    <location>
        <begin position="35"/>
        <end position="62"/>
    </location>
</feature>
<reference evidence="2 3" key="1">
    <citation type="journal article" date="2021" name="Elife">
        <title>Chloroplast acquisition without the gene transfer in kleptoplastic sea slugs, Plakobranchus ocellatus.</title>
        <authorList>
            <person name="Maeda T."/>
            <person name="Takahashi S."/>
            <person name="Yoshida T."/>
            <person name="Shimamura S."/>
            <person name="Takaki Y."/>
            <person name="Nagai Y."/>
            <person name="Toyoda A."/>
            <person name="Suzuki Y."/>
            <person name="Arimoto A."/>
            <person name="Ishii H."/>
            <person name="Satoh N."/>
            <person name="Nishiyama T."/>
            <person name="Hasebe M."/>
            <person name="Maruyama T."/>
            <person name="Minagawa J."/>
            <person name="Obokata J."/>
            <person name="Shigenobu S."/>
        </authorList>
    </citation>
    <scope>NUCLEOTIDE SEQUENCE [LARGE SCALE GENOMIC DNA]</scope>
</reference>
<proteinExistence type="predicted"/>
<organism evidence="2 3">
    <name type="scientific">Plakobranchus ocellatus</name>
    <dbReference type="NCBI Taxonomy" id="259542"/>
    <lineage>
        <taxon>Eukaryota</taxon>
        <taxon>Metazoa</taxon>
        <taxon>Spiralia</taxon>
        <taxon>Lophotrochozoa</taxon>
        <taxon>Mollusca</taxon>
        <taxon>Gastropoda</taxon>
        <taxon>Heterobranchia</taxon>
        <taxon>Euthyneura</taxon>
        <taxon>Panpulmonata</taxon>
        <taxon>Sacoglossa</taxon>
        <taxon>Placobranchoidea</taxon>
        <taxon>Plakobranchidae</taxon>
        <taxon>Plakobranchus</taxon>
    </lineage>
</organism>
<accession>A0AAV3YVF4</accession>
<evidence type="ECO:0000313" key="2">
    <source>
        <dbReference type="EMBL" id="GFN91085.1"/>
    </source>
</evidence>
<name>A0AAV3YVF4_9GAST</name>
<sequence>MIKYCQMLAAHCVSDMTLERGLVWFLYIAKASPQQDDFRLSGPPSGQRQSAGSRARTRERRIPVEFRAESLSTVPPTPPKNVKLSVALRLITTQIARYKNPAYASKLH</sequence>
<comment type="caution">
    <text evidence="2">The sequence shown here is derived from an EMBL/GenBank/DDBJ whole genome shotgun (WGS) entry which is preliminary data.</text>
</comment>
<gene>
    <name evidence="2" type="ORF">PoB_001759100</name>
</gene>
<protein>
    <submittedName>
        <fullName evidence="2">Uncharacterized protein</fullName>
    </submittedName>
</protein>
<evidence type="ECO:0000313" key="3">
    <source>
        <dbReference type="Proteomes" id="UP000735302"/>
    </source>
</evidence>
<dbReference type="EMBL" id="BLXT01002087">
    <property type="protein sequence ID" value="GFN91085.1"/>
    <property type="molecule type" value="Genomic_DNA"/>
</dbReference>
<dbReference type="AlphaFoldDB" id="A0AAV3YVF4"/>
<evidence type="ECO:0000256" key="1">
    <source>
        <dbReference type="SAM" id="MobiDB-lite"/>
    </source>
</evidence>
<keyword evidence="3" id="KW-1185">Reference proteome</keyword>